<dbReference type="InterPro" id="IPR017853">
    <property type="entry name" value="GH"/>
</dbReference>
<dbReference type="GO" id="GO:0005975">
    <property type="term" value="P:carbohydrate metabolic process"/>
    <property type="evidence" value="ECO:0007669"/>
    <property type="project" value="InterPro"/>
</dbReference>
<feature type="chain" id="PRO_5011621009" description="Alpha-amylase" evidence="4">
    <location>
        <begin position="26"/>
        <end position="559"/>
    </location>
</feature>
<name>A0A1G9AAQ4_9BACT</name>
<dbReference type="Proteomes" id="UP000198510">
    <property type="component" value="Unassembled WGS sequence"/>
</dbReference>
<dbReference type="OrthoDB" id="9806009at2"/>
<protein>
    <recommendedName>
        <fullName evidence="3">Alpha-amylase</fullName>
        <ecNumber evidence="3">3.2.1.1</ecNumber>
    </recommendedName>
</protein>
<dbReference type="AlphaFoldDB" id="A0A1G9AAQ4"/>
<evidence type="ECO:0000256" key="3">
    <source>
        <dbReference type="RuleBase" id="RU361134"/>
    </source>
</evidence>
<comment type="catalytic activity">
    <reaction evidence="3">
        <text>Endohydrolysis of (1-&gt;4)-alpha-D-glucosidic linkages in polysaccharides containing three or more (1-&gt;4)-alpha-linked D-glucose units.</text>
        <dbReference type="EC" id="3.2.1.1"/>
    </reaction>
</comment>
<evidence type="ECO:0000313" key="6">
    <source>
        <dbReference type="EMBL" id="SDK24439.1"/>
    </source>
</evidence>
<dbReference type="InterPro" id="IPR006047">
    <property type="entry name" value="GH13_cat_dom"/>
</dbReference>
<keyword evidence="4" id="KW-0732">Signal</keyword>
<dbReference type="Gene3D" id="3.20.20.80">
    <property type="entry name" value="Glycosidases"/>
    <property type="match status" value="2"/>
</dbReference>
<proteinExistence type="inferred from homology"/>
<dbReference type="PANTHER" id="PTHR10357">
    <property type="entry name" value="ALPHA-AMYLASE FAMILY MEMBER"/>
    <property type="match status" value="1"/>
</dbReference>
<dbReference type="EMBL" id="FNFO01000002">
    <property type="protein sequence ID" value="SDK24439.1"/>
    <property type="molecule type" value="Genomic_DNA"/>
</dbReference>
<keyword evidence="3" id="KW-0119">Carbohydrate metabolism</keyword>
<dbReference type="RefSeq" id="WP_089679717.1">
    <property type="nucleotide sequence ID" value="NZ_FNFO01000002.1"/>
</dbReference>
<reference evidence="6 7" key="1">
    <citation type="submission" date="2016-10" db="EMBL/GenBank/DDBJ databases">
        <authorList>
            <person name="de Groot N.N."/>
        </authorList>
    </citation>
    <scope>NUCLEOTIDE SEQUENCE [LARGE SCALE GENOMIC DNA]</scope>
    <source>
        <strain evidence="6 7">DSM 25186</strain>
    </source>
</reference>
<keyword evidence="3" id="KW-0378">Hydrolase</keyword>
<sequence>MRHRLLLACLALCLLTHCQRPGSSATETTATVDNPPEAPFLWRNATVYFLLTDRFYNADTTNDVAFGRDEETAVLRGFLGGDLKGVTQQLKAGYFDKLGVTALWMTPLVEQVHGYVDEGTGKTYGYHGYWAKDWTTLDPSFGTAAELQELVTTAHQHGIRVLLDVVVNHTGPVTPDDPAWPDAWVRQSPTCTYEGYETTVECTLVKNLPDVHTESESPVDLPAQLVQKWQAEGRLEQEQQELDAFFAATGYPRSPRAYLIKWLTDYVRELGVDGFRVDTAKHTEAGIWSELKEQAEKAFADWKAAHPADVLDDNDFFMVGEVYNYAAGAGRAYDYGDRNVDFFDNGFEALINFDFKYDAKQPYDAFFTKYDTLLHGGALDGVNVLNYLTSHDDGQPFDPDRSQTLETGTRLLLAQGAAQIYYGDESARSLQIPGTEGDATLRSFMNWEALRSDTTAKATFDHFTRLGQFRRAHPAVGAGRHRALQAQPYVFSRRFEEGGYTDDVVVALDLPIGRKTIPVGQAFAEGRPVKDYYSGKTAQVQDGNVTFDTPHPVLLVAAE</sequence>
<dbReference type="STRING" id="1075417.SAMN05421823_102233"/>
<dbReference type="EC" id="3.2.1.1" evidence="3"/>
<evidence type="ECO:0000259" key="5">
    <source>
        <dbReference type="SMART" id="SM00642"/>
    </source>
</evidence>
<dbReference type="Pfam" id="PF00128">
    <property type="entry name" value="Alpha-amylase"/>
    <property type="match status" value="1"/>
</dbReference>
<dbReference type="SUPFAM" id="SSF51445">
    <property type="entry name" value="(Trans)glycosidases"/>
    <property type="match status" value="1"/>
</dbReference>
<gene>
    <name evidence="6" type="ORF">SAMN05421823_102233</name>
</gene>
<dbReference type="PRINTS" id="PR00110">
    <property type="entry name" value="ALPHAAMYLASE"/>
</dbReference>
<feature type="signal peptide" evidence="4">
    <location>
        <begin position="1"/>
        <end position="25"/>
    </location>
</feature>
<dbReference type="GO" id="GO:0043169">
    <property type="term" value="F:cation binding"/>
    <property type="evidence" value="ECO:0007669"/>
    <property type="project" value="InterPro"/>
</dbReference>
<dbReference type="SMART" id="SM00642">
    <property type="entry name" value="Aamy"/>
    <property type="match status" value="1"/>
</dbReference>
<evidence type="ECO:0000256" key="1">
    <source>
        <dbReference type="ARBA" id="ARBA00008061"/>
    </source>
</evidence>
<feature type="domain" description="Glycosyl hydrolase family 13 catalytic" evidence="5">
    <location>
        <begin position="49"/>
        <end position="470"/>
    </location>
</feature>
<dbReference type="GO" id="GO:0004556">
    <property type="term" value="F:alpha-amylase activity"/>
    <property type="evidence" value="ECO:0007669"/>
    <property type="project" value="UniProtKB-UniRule"/>
</dbReference>
<organism evidence="6 7">
    <name type="scientific">Catalinimonas alkaloidigena</name>
    <dbReference type="NCBI Taxonomy" id="1075417"/>
    <lineage>
        <taxon>Bacteria</taxon>
        <taxon>Pseudomonadati</taxon>
        <taxon>Bacteroidota</taxon>
        <taxon>Cytophagia</taxon>
        <taxon>Cytophagales</taxon>
        <taxon>Catalimonadaceae</taxon>
        <taxon>Catalinimonas</taxon>
    </lineage>
</organism>
<evidence type="ECO:0000256" key="4">
    <source>
        <dbReference type="SAM" id="SignalP"/>
    </source>
</evidence>
<keyword evidence="7" id="KW-1185">Reference proteome</keyword>
<dbReference type="PANTHER" id="PTHR10357:SF209">
    <property type="entry name" value="PERIPLASMIC ALPHA-AMYLASE"/>
    <property type="match status" value="1"/>
</dbReference>
<accession>A0A1G9AAQ4</accession>
<dbReference type="InterPro" id="IPR006046">
    <property type="entry name" value="Alpha_amylase"/>
</dbReference>
<comment type="similarity">
    <text evidence="1 2">Belongs to the glycosyl hydrolase 13 family.</text>
</comment>
<evidence type="ECO:0000256" key="2">
    <source>
        <dbReference type="RuleBase" id="RU003615"/>
    </source>
</evidence>
<evidence type="ECO:0000313" key="7">
    <source>
        <dbReference type="Proteomes" id="UP000198510"/>
    </source>
</evidence>
<keyword evidence="3" id="KW-0326">Glycosidase</keyword>